<accession>A0A286DGB6</accession>
<dbReference type="InterPro" id="IPR009057">
    <property type="entry name" value="Homeodomain-like_sf"/>
</dbReference>
<dbReference type="PROSITE" id="PS01124">
    <property type="entry name" value="HTH_ARAC_FAMILY_2"/>
    <property type="match status" value="1"/>
</dbReference>
<dbReference type="Proteomes" id="UP000219374">
    <property type="component" value="Unassembled WGS sequence"/>
</dbReference>
<keyword evidence="2 5" id="KW-0238">DNA-binding</keyword>
<evidence type="ECO:0000259" key="4">
    <source>
        <dbReference type="PROSITE" id="PS01124"/>
    </source>
</evidence>
<organism evidence="5 6">
    <name type="scientific">Pseudoxanthomonas wuyuanensis</name>
    <dbReference type="NCBI Taxonomy" id="1073196"/>
    <lineage>
        <taxon>Bacteria</taxon>
        <taxon>Pseudomonadati</taxon>
        <taxon>Pseudomonadota</taxon>
        <taxon>Gammaproteobacteria</taxon>
        <taxon>Lysobacterales</taxon>
        <taxon>Lysobacteraceae</taxon>
        <taxon>Pseudoxanthomonas</taxon>
    </lineage>
</organism>
<evidence type="ECO:0000313" key="5">
    <source>
        <dbReference type="EMBL" id="SOD57792.1"/>
    </source>
</evidence>
<keyword evidence="3" id="KW-0804">Transcription</keyword>
<dbReference type="GO" id="GO:0003700">
    <property type="term" value="F:DNA-binding transcription factor activity"/>
    <property type="evidence" value="ECO:0007669"/>
    <property type="project" value="InterPro"/>
</dbReference>
<evidence type="ECO:0000313" key="6">
    <source>
        <dbReference type="Proteomes" id="UP000219374"/>
    </source>
</evidence>
<reference evidence="5 6" key="1">
    <citation type="submission" date="2017-09" db="EMBL/GenBank/DDBJ databases">
        <authorList>
            <person name="Ehlers B."/>
            <person name="Leendertz F.H."/>
        </authorList>
    </citation>
    <scope>NUCLEOTIDE SEQUENCE [LARGE SCALE GENOMIC DNA]</scope>
    <source>
        <strain evidence="5 6">CGMCC 1.10978</strain>
    </source>
</reference>
<evidence type="ECO:0000256" key="1">
    <source>
        <dbReference type="ARBA" id="ARBA00023015"/>
    </source>
</evidence>
<dbReference type="Pfam" id="PF12833">
    <property type="entry name" value="HTH_18"/>
    <property type="match status" value="1"/>
</dbReference>
<dbReference type="SMART" id="SM00342">
    <property type="entry name" value="HTH_ARAC"/>
    <property type="match status" value="1"/>
</dbReference>
<dbReference type="EMBL" id="OCND01000017">
    <property type="protein sequence ID" value="SOD57792.1"/>
    <property type="molecule type" value="Genomic_DNA"/>
</dbReference>
<evidence type="ECO:0000256" key="3">
    <source>
        <dbReference type="ARBA" id="ARBA00023163"/>
    </source>
</evidence>
<keyword evidence="1" id="KW-0805">Transcription regulation</keyword>
<keyword evidence="6" id="KW-1185">Reference proteome</keyword>
<dbReference type="SUPFAM" id="SSF46689">
    <property type="entry name" value="Homeodomain-like"/>
    <property type="match status" value="2"/>
</dbReference>
<gene>
    <name evidence="5" type="ORF">SAMN06296416_11717</name>
</gene>
<name>A0A286DGB6_9GAMM</name>
<dbReference type="RefSeq" id="WP_162125962.1">
    <property type="nucleotide sequence ID" value="NZ_PDWU01000039.1"/>
</dbReference>
<dbReference type="PANTHER" id="PTHR46796">
    <property type="entry name" value="HTH-TYPE TRANSCRIPTIONAL ACTIVATOR RHAS-RELATED"/>
    <property type="match status" value="1"/>
</dbReference>
<sequence length="293" mass="32642">MDIEHHSLRFGDSLSPLRLSADRFHMLHGRGRGIQVDIPAGWVSLWWPLHGQIELRASGGEWRLAGRRMQLWRDGAVRCNGLGPQAWLALAGPAALWDAGVLAHAKTVPLLLPWRGNGGRETAGLLIRLARTGYAGSTRPAGQPATLLPALWSALADRQQDLQAKLQRCNGRTMARRQQTLLRLLRVRHLIECNPDTRLDLECLGRAANYSPCHLIRLYRSVFGETPSEYAARLREQRAWSMVSTTALPICEITEMLGFESQSAFCRAFKSTFGRTTSEVRRTQSCAQSARAA</sequence>
<feature type="domain" description="HTH araC/xylS-type" evidence="4">
    <location>
        <begin position="185"/>
        <end position="283"/>
    </location>
</feature>
<dbReference type="InterPro" id="IPR018060">
    <property type="entry name" value="HTH_AraC"/>
</dbReference>
<dbReference type="InterPro" id="IPR050204">
    <property type="entry name" value="AraC_XylS_family_regulators"/>
</dbReference>
<protein>
    <submittedName>
        <fullName evidence="5">AraC-type DNA-binding protein</fullName>
    </submittedName>
</protein>
<evidence type="ECO:0000256" key="2">
    <source>
        <dbReference type="ARBA" id="ARBA00023125"/>
    </source>
</evidence>
<dbReference type="Gene3D" id="1.10.10.60">
    <property type="entry name" value="Homeodomain-like"/>
    <property type="match status" value="2"/>
</dbReference>
<proteinExistence type="predicted"/>
<dbReference type="AlphaFoldDB" id="A0A286DGB6"/>
<dbReference type="GO" id="GO:0043565">
    <property type="term" value="F:sequence-specific DNA binding"/>
    <property type="evidence" value="ECO:0007669"/>
    <property type="project" value="InterPro"/>
</dbReference>